<keyword evidence="3" id="KW-1185">Reference proteome</keyword>
<evidence type="ECO:0000313" key="2">
    <source>
        <dbReference type="EMBL" id="MBU8872925.1"/>
    </source>
</evidence>
<gene>
    <name evidence="2" type="ORF">KQ910_04080</name>
</gene>
<dbReference type="PANTHER" id="PTHR39441">
    <property type="entry name" value="DUF2252 DOMAIN-CONTAINING PROTEIN"/>
    <property type="match status" value="1"/>
</dbReference>
<dbReference type="Pfam" id="PF10009">
    <property type="entry name" value="DUF2252"/>
    <property type="match status" value="1"/>
</dbReference>
<comment type="caution">
    <text evidence="2">The sequence shown here is derived from an EMBL/GenBank/DDBJ whole genome shotgun (WGS) entry which is preliminary data.</text>
</comment>
<name>A0ABS6II46_9HYPH</name>
<evidence type="ECO:0000313" key="3">
    <source>
        <dbReference type="Proteomes" id="UP000727907"/>
    </source>
</evidence>
<dbReference type="RefSeq" id="WP_216957200.1">
    <property type="nucleotide sequence ID" value="NZ_JAHOPB010000001.1"/>
</dbReference>
<dbReference type="Proteomes" id="UP000727907">
    <property type="component" value="Unassembled WGS sequence"/>
</dbReference>
<proteinExistence type="predicted"/>
<dbReference type="InterPro" id="IPR018721">
    <property type="entry name" value="DUF2252"/>
</dbReference>
<organism evidence="2 3">
    <name type="scientific">Reyranella humidisoli</name>
    <dbReference type="NCBI Taxonomy" id="2849149"/>
    <lineage>
        <taxon>Bacteria</taxon>
        <taxon>Pseudomonadati</taxon>
        <taxon>Pseudomonadota</taxon>
        <taxon>Alphaproteobacteria</taxon>
        <taxon>Hyphomicrobiales</taxon>
        <taxon>Reyranellaceae</taxon>
        <taxon>Reyranella</taxon>
    </lineage>
</organism>
<feature type="region of interest" description="Disordered" evidence="1">
    <location>
        <begin position="19"/>
        <end position="45"/>
    </location>
</feature>
<reference evidence="2 3" key="1">
    <citation type="submission" date="2021-06" db="EMBL/GenBank/DDBJ databases">
        <authorList>
            <person name="Lee D.H."/>
        </authorList>
    </citation>
    <scope>NUCLEOTIDE SEQUENCE [LARGE SCALE GENOMIC DNA]</scope>
    <source>
        <strain evidence="2 3">MMS21-HV4-11</strain>
    </source>
</reference>
<dbReference type="EMBL" id="JAHOPB010000001">
    <property type="protein sequence ID" value="MBU8872925.1"/>
    <property type="molecule type" value="Genomic_DNA"/>
</dbReference>
<protein>
    <submittedName>
        <fullName evidence="2">DUF2252 domain-containing protein</fullName>
    </submittedName>
</protein>
<dbReference type="PANTHER" id="PTHR39441:SF1">
    <property type="entry name" value="DUF2252 DOMAIN-CONTAINING PROTEIN"/>
    <property type="match status" value="1"/>
</dbReference>
<sequence length="196" mass="21530">MDATAHGHMIASVPYKAADERRAEGKALREAVPRASQREGKPRKEDPLFLQIKEAKASVLEPYAGASAHANHGQRVVAGQRLMQSASDLFLGWGTGLSKRHFYVRQLRDMKTSAIIEDFDASDLRAYSRVCGWALARAHARSGDPAKIAGYLGSSEVFDDAMCDFAVAYADQAQRDHRAFVRAVRQGRVKAVVETS</sequence>
<evidence type="ECO:0000256" key="1">
    <source>
        <dbReference type="SAM" id="MobiDB-lite"/>
    </source>
</evidence>
<accession>A0ABS6II46</accession>